<organism evidence="1 2">
    <name type="scientific">Nippostrongylus brasiliensis</name>
    <name type="common">Rat hookworm</name>
    <dbReference type="NCBI Taxonomy" id="27835"/>
    <lineage>
        <taxon>Eukaryota</taxon>
        <taxon>Metazoa</taxon>
        <taxon>Ecdysozoa</taxon>
        <taxon>Nematoda</taxon>
        <taxon>Chromadorea</taxon>
        <taxon>Rhabditida</taxon>
        <taxon>Rhabditina</taxon>
        <taxon>Rhabditomorpha</taxon>
        <taxon>Strongyloidea</taxon>
        <taxon>Heligmosomidae</taxon>
        <taxon>Nippostrongylus</taxon>
    </lineage>
</organism>
<accession>A0A3P7CME2</accession>
<protein>
    <submittedName>
        <fullName evidence="1">Uncharacterized protein</fullName>
    </submittedName>
</protein>
<dbReference type="EMBL" id="UYSL01020546">
    <property type="protein sequence ID" value="VDL75131.1"/>
    <property type="molecule type" value="Genomic_DNA"/>
</dbReference>
<evidence type="ECO:0000313" key="1">
    <source>
        <dbReference type="EMBL" id="VDL75131.1"/>
    </source>
</evidence>
<gene>
    <name evidence="1" type="ORF">NBR_LOCUS11542</name>
</gene>
<dbReference type="AlphaFoldDB" id="A0A3P7CME2"/>
<name>A0A3P7CME2_NIPBR</name>
<dbReference type="Proteomes" id="UP000271162">
    <property type="component" value="Unassembled WGS sequence"/>
</dbReference>
<keyword evidence="2" id="KW-1185">Reference proteome</keyword>
<sequence length="97" mass="10747">MGCSQRTCEHCRGVDERASRREHCEQERRVVAAHRRSPRSCRGGALAAGAGSVGTDPGSVPHCPFPPSIPSLGTLIYRNLWNFYGNRRTTFPKCQAY</sequence>
<proteinExistence type="predicted"/>
<reference evidence="1 2" key="1">
    <citation type="submission" date="2018-11" db="EMBL/GenBank/DDBJ databases">
        <authorList>
            <consortium name="Pathogen Informatics"/>
        </authorList>
    </citation>
    <scope>NUCLEOTIDE SEQUENCE [LARGE SCALE GENOMIC DNA]</scope>
</reference>
<evidence type="ECO:0000313" key="2">
    <source>
        <dbReference type="Proteomes" id="UP000271162"/>
    </source>
</evidence>